<dbReference type="AlphaFoldDB" id="A0AAW0Z858"/>
<evidence type="ECO:0000313" key="1">
    <source>
        <dbReference type="EMBL" id="KAK9293483.1"/>
    </source>
</evidence>
<gene>
    <name evidence="1" type="ORF">QLX08_011590</name>
</gene>
<dbReference type="Pfam" id="PF14223">
    <property type="entry name" value="Retrotran_gag_2"/>
    <property type="match status" value="1"/>
</dbReference>
<comment type="caution">
    <text evidence="1">The sequence shown here is derived from an EMBL/GenBank/DDBJ whole genome shotgun (WGS) entry which is preliminary data.</text>
</comment>
<protein>
    <submittedName>
        <fullName evidence="1">Uncharacterized protein</fullName>
    </submittedName>
</protein>
<dbReference type="EMBL" id="JAWNGG020000447">
    <property type="protein sequence ID" value="KAK9293483.1"/>
    <property type="molecule type" value="Genomic_DNA"/>
</dbReference>
<dbReference type="Proteomes" id="UP001432146">
    <property type="component" value="Unassembled WGS sequence"/>
</dbReference>
<keyword evidence="2" id="KW-1185">Reference proteome</keyword>
<evidence type="ECO:0000313" key="2">
    <source>
        <dbReference type="Proteomes" id="UP001432146"/>
    </source>
</evidence>
<accession>A0AAW0Z858</accession>
<name>A0AAW0Z858_9HYME</name>
<reference evidence="1 2" key="1">
    <citation type="submission" date="2024-05" db="EMBL/GenBank/DDBJ databases">
        <title>The nuclear and mitochondrial genome assemblies of Tetragonisca angustula (Apidae: Meliponini), a tiny yet remarkable pollinator in the Neotropics.</title>
        <authorList>
            <person name="Ferrari R."/>
            <person name="Ricardo P.C."/>
            <person name="Dias F.C."/>
            <person name="Araujo N.S."/>
            <person name="Soares D.O."/>
            <person name="Zhou Q.-S."/>
            <person name="Zhu C.-D."/>
            <person name="Coutinho L."/>
            <person name="Airas M.C."/>
            <person name="Batista T.M."/>
        </authorList>
    </citation>
    <scope>NUCLEOTIDE SEQUENCE [LARGE SCALE GENOMIC DNA]</scope>
    <source>
        <strain evidence="1">ASF017062</strain>
        <tissue evidence="1">Abdomen</tissue>
    </source>
</reference>
<sequence>MAYVKMDDVVIPVFDYRNWKKCMLKFLQYKKCKLVVDRSKSAGDSSAEWDEMDIKAVNYIYSAINNKQLKYIDALDTAYEIIKKFDKMYLGESTALQIVCRNNVDAVKLKNYTDVTIFFDEFKKAVNDLKAMKLTEN</sequence>
<proteinExistence type="predicted"/>
<organism evidence="1 2">
    <name type="scientific">Tetragonisca angustula</name>
    <dbReference type="NCBI Taxonomy" id="166442"/>
    <lineage>
        <taxon>Eukaryota</taxon>
        <taxon>Metazoa</taxon>
        <taxon>Ecdysozoa</taxon>
        <taxon>Arthropoda</taxon>
        <taxon>Hexapoda</taxon>
        <taxon>Insecta</taxon>
        <taxon>Pterygota</taxon>
        <taxon>Neoptera</taxon>
        <taxon>Endopterygota</taxon>
        <taxon>Hymenoptera</taxon>
        <taxon>Apocrita</taxon>
        <taxon>Aculeata</taxon>
        <taxon>Apoidea</taxon>
        <taxon>Anthophila</taxon>
        <taxon>Apidae</taxon>
        <taxon>Tetragonisca</taxon>
    </lineage>
</organism>